<protein>
    <submittedName>
        <fullName evidence="2">Uncharacterized protein</fullName>
    </submittedName>
</protein>
<accession>A0A6V7WZZ3</accession>
<evidence type="ECO:0000313" key="2">
    <source>
        <dbReference type="EMBL" id="CAD2192649.1"/>
    </source>
</evidence>
<sequence>MEFNENVEINNKEGNDNTEGNSYVNQHMDEGVLNNLHNPEQENVQQLDDGHPIQQTGEMNDLEYIKFLNDLNFLDNQNFLF</sequence>
<gene>
    <name evidence="2" type="ORF">MENT_LOCUS45549</name>
</gene>
<comment type="caution">
    <text evidence="2">The sequence shown here is derived from an EMBL/GenBank/DDBJ whole genome shotgun (WGS) entry which is preliminary data.</text>
</comment>
<feature type="region of interest" description="Disordered" evidence="1">
    <location>
        <begin position="1"/>
        <end position="24"/>
    </location>
</feature>
<dbReference type="AlphaFoldDB" id="A0A6V7WZZ3"/>
<evidence type="ECO:0000256" key="1">
    <source>
        <dbReference type="SAM" id="MobiDB-lite"/>
    </source>
</evidence>
<organism evidence="2 3">
    <name type="scientific">Meloidogyne enterolobii</name>
    <name type="common">Root-knot nematode worm</name>
    <name type="synonym">Meloidogyne mayaguensis</name>
    <dbReference type="NCBI Taxonomy" id="390850"/>
    <lineage>
        <taxon>Eukaryota</taxon>
        <taxon>Metazoa</taxon>
        <taxon>Ecdysozoa</taxon>
        <taxon>Nematoda</taxon>
        <taxon>Chromadorea</taxon>
        <taxon>Rhabditida</taxon>
        <taxon>Tylenchina</taxon>
        <taxon>Tylenchomorpha</taxon>
        <taxon>Tylenchoidea</taxon>
        <taxon>Meloidogynidae</taxon>
        <taxon>Meloidogyninae</taxon>
        <taxon>Meloidogyne</taxon>
    </lineage>
</organism>
<reference evidence="2 3" key="1">
    <citation type="submission" date="2020-08" db="EMBL/GenBank/DDBJ databases">
        <authorList>
            <person name="Koutsovoulos G."/>
            <person name="Danchin GJ E."/>
        </authorList>
    </citation>
    <scope>NUCLEOTIDE SEQUENCE [LARGE SCALE GENOMIC DNA]</scope>
</reference>
<dbReference type="EMBL" id="CAJEWN010000963">
    <property type="protein sequence ID" value="CAD2192649.1"/>
    <property type="molecule type" value="Genomic_DNA"/>
</dbReference>
<evidence type="ECO:0000313" key="3">
    <source>
        <dbReference type="Proteomes" id="UP000580250"/>
    </source>
</evidence>
<dbReference type="Proteomes" id="UP000580250">
    <property type="component" value="Unassembled WGS sequence"/>
</dbReference>
<name>A0A6V7WZZ3_MELEN</name>
<proteinExistence type="predicted"/>